<dbReference type="Gene3D" id="3.10.180.10">
    <property type="entry name" value="2,3-Dihydroxybiphenyl 1,2-Dioxygenase, domain 1"/>
    <property type="match status" value="1"/>
</dbReference>
<organism evidence="2 3">
    <name type="scientific">Fodinibius salicampi</name>
    <dbReference type="NCBI Taxonomy" id="1920655"/>
    <lineage>
        <taxon>Bacteria</taxon>
        <taxon>Pseudomonadati</taxon>
        <taxon>Balneolota</taxon>
        <taxon>Balneolia</taxon>
        <taxon>Balneolales</taxon>
        <taxon>Balneolaceae</taxon>
        <taxon>Fodinibius</taxon>
    </lineage>
</organism>
<dbReference type="Proteomes" id="UP001207337">
    <property type="component" value="Unassembled WGS sequence"/>
</dbReference>
<dbReference type="EMBL" id="JAJNDC010000003">
    <property type="protein sequence ID" value="MCW9713671.1"/>
    <property type="molecule type" value="Genomic_DNA"/>
</dbReference>
<dbReference type="PANTHER" id="PTHR41294">
    <property type="entry name" value="CADMIUM-INDUCED PROTEIN CADI"/>
    <property type="match status" value="1"/>
</dbReference>
<dbReference type="RefSeq" id="WP_265790522.1">
    <property type="nucleotide sequence ID" value="NZ_BAABRS010000003.1"/>
</dbReference>
<dbReference type="PANTHER" id="PTHR41294:SF1">
    <property type="entry name" value="CADMIUM-INDUCED PROTEIN CADI"/>
    <property type="match status" value="1"/>
</dbReference>
<dbReference type="NCBIfam" id="NF041414">
    <property type="entry name" value="ArsI_CadI_VOC"/>
    <property type="match status" value="1"/>
</dbReference>
<dbReference type="InterPro" id="IPR029068">
    <property type="entry name" value="Glyas_Bleomycin-R_OHBP_Dase"/>
</dbReference>
<dbReference type="InterPro" id="IPR004360">
    <property type="entry name" value="Glyas_Fos-R_dOase_dom"/>
</dbReference>
<sequence length="132" mass="15224">MKRMHVMLKVNNLNESVEFYRTLFGVEPTKQKEDYAKWMLDDPRLNFSIAEREGAKGIEHLGIEAESKEELEELRTNIDRTHGLKREEGETTCCYANSDKSWVTDPQGVAWEAFHTFGESDVYANEEQAACC</sequence>
<dbReference type="InterPro" id="IPR052393">
    <property type="entry name" value="Cadmium-induced_rsp"/>
</dbReference>
<dbReference type="SUPFAM" id="SSF54593">
    <property type="entry name" value="Glyoxalase/Bleomycin resistance protein/Dihydroxybiphenyl dioxygenase"/>
    <property type="match status" value="1"/>
</dbReference>
<dbReference type="InterPro" id="IPR037523">
    <property type="entry name" value="VOC_core"/>
</dbReference>
<evidence type="ECO:0000313" key="2">
    <source>
        <dbReference type="EMBL" id="MCW9713671.1"/>
    </source>
</evidence>
<reference evidence="2 3" key="1">
    <citation type="submission" date="2021-11" db="EMBL/GenBank/DDBJ databases">
        <title>Aliifidinibius sp. nov., a new bacterium isolated from saline soil.</title>
        <authorList>
            <person name="Galisteo C."/>
            <person name="De La Haba R."/>
            <person name="Sanchez-Porro C."/>
            <person name="Ventosa A."/>
        </authorList>
    </citation>
    <scope>NUCLEOTIDE SEQUENCE [LARGE SCALE GENOMIC DNA]</scope>
    <source>
        <strain evidence="2 3">KACC 190600</strain>
    </source>
</reference>
<comment type="caution">
    <text evidence="2">The sequence shown here is derived from an EMBL/GenBank/DDBJ whole genome shotgun (WGS) entry which is preliminary data.</text>
</comment>
<accession>A0ABT3Q0V3</accession>
<name>A0ABT3Q0V3_9BACT</name>
<keyword evidence="3" id="KW-1185">Reference proteome</keyword>
<dbReference type="InterPro" id="IPR049789">
    <property type="entry name" value="ArsI/CadI-like"/>
</dbReference>
<gene>
    <name evidence="2" type="ORF">LQ318_12235</name>
</gene>
<feature type="domain" description="VOC" evidence="1">
    <location>
        <begin position="2"/>
        <end position="116"/>
    </location>
</feature>
<dbReference type="Pfam" id="PF00903">
    <property type="entry name" value="Glyoxalase"/>
    <property type="match status" value="1"/>
</dbReference>
<dbReference type="PROSITE" id="PS51819">
    <property type="entry name" value="VOC"/>
    <property type="match status" value="1"/>
</dbReference>
<proteinExistence type="predicted"/>
<protein>
    <submittedName>
        <fullName evidence="2">VOC family protein</fullName>
    </submittedName>
</protein>
<evidence type="ECO:0000259" key="1">
    <source>
        <dbReference type="PROSITE" id="PS51819"/>
    </source>
</evidence>
<evidence type="ECO:0000313" key="3">
    <source>
        <dbReference type="Proteomes" id="UP001207337"/>
    </source>
</evidence>